<gene>
    <name evidence="2" type="ORF">FF38_04719</name>
</gene>
<keyword evidence="1" id="KW-0472">Membrane</keyword>
<name>A0A0L0CLL9_LUCCU</name>
<dbReference type="Proteomes" id="UP000037069">
    <property type="component" value="Unassembled WGS sequence"/>
</dbReference>
<keyword evidence="3" id="KW-1185">Reference proteome</keyword>
<evidence type="ECO:0000313" key="3">
    <source>
        <dbReference type="Proteomes" id="UP000037069"/>
    </source>
</evidence>
<proteinExistence type="predicted"/>
<evidence type="ECO:0000256" key="1">
    <source>
        <dbReference type="SAM" id="Phobius"/>
    </source>
</evidence>
<dbReference type="AlphaFoldDB" id="A0A0L0CLL9"/>
<protein>
    <submittedName>
        <fullName evidence="2">Uncharacterized protein</fullName>
    </submittedName>
</protein>
<organism evidence="2 3">
    <name type="scientific">Lucilia cuprina</name>
    <name type="common">Green bottle fly</name>
    <name type="synonym">Australian sheep blowfly</name>
    <dbReference type="NCBI Taxonomy" id="7375"/>
    <lineage>
        <taxon>Eukaryota</taxon>
        <taxon>Metazoa</taxon>
        <taxon>Ecdysozoa</taxon>
        <taxon>Arthropoda</taxon>
        <taxon>Hexapoda</taxon>
        <taxon>Insecta</taxon>
        <taxon>Pterygota</taxon>
        <taxon>Neoptera</taxon>
        <taxon>Endopterygota</taxon>
        <taxon>Diptera</taxon>
        <taxon>Brachycera</taxon>
        <taxon>Muscomorpha</taxon>
        <taxon>Oestroidea</taxon>
        <taxon>Calliphoridae</taxon>
        <taxon>Luciliinae</taxon>
        <taxon>Lucilia</taxon>
    </lineage>
</organism>
<dbReference type="EMBL" id="JRES01000234">
    <property type="protein sequence ID" value="KNC33127.1"/>
    <property type="molecule type" value="Genomic_DNA"/>
</dbReference>
<keyword evidence="1" id="KW-0812">Transmembrane</keyword>
<feature type="transmembrane region" description="Helical" evidence="1">
    <location>
        <begin position="35"/>
        <end position="59"/>
    </location>
</feature>
<sequence>MLNMPTSSAGITTNSSAARYQCCHSIKCRTILWHMVFWGFVINYIFCINLNITIVDMVVIKTEQQQQQHTQQLISEITNTTTEVSTTAIETEFNDDDFQKLEWDQYQQGLI</sequence>
<comment type="caution">
    <text evidence="2">The sequence shown here is derived from an EMBL/GenBank/DDBJ whole genome shotgun (WGS) entry which is preliminary data.</text>
</comment>
<keyword evidence="1" id="KW-1133">Transmembrane helix</keyword>
<accession>A0A0L0CLL9</accession>
<dbReference type="OrthoDB" id="2985014at2759"/>
<evidence type="ECO:0000313" key="2">
    <source>
        <dbReference type="EMBL" id="KNC33127.1"/>
    </source>
</evidence>
<reference evidence="2 3" key="1">
    <citation type="journal article" date="2015" name="Nat. Commun.">
        <title>Lucilia cuprina genome unlocks parasitic fly biology to underpin future interventions.</title>
        <authorList>
            <person name="Anstead C.A."/>
            <person name="Korhonen P.K."/>
            <person name="Young N.D."/>
            <person name="Hall R.S."/>
            <person name="Jex A.R."/>
            <person name="Murali S.C."/>
            <person name="Hughes D.S."/>
            <person name="Lee S.F."/>
            <person name="Perry T."/>
            <person name="Stroehlein A.J."/>
            <person name="Ansell B.R."/>
            <person name="Breugelmans B."/>
            <person name="Hofmann A."/>
            <person name="Qu J."/>
            <person name="Dugan S."/>
            <person name="Lee S.L."/>
            <person name="Chao H."/>
            <person name="Dinh H."/>
            <person name="Han Y."/>
            <person name="Doddapaneni H.V."/>
            <person name="Worley K.C."/>
            <person name="Muzny D.M."/>
            <person name="Ioannidis P."/>
            <person name="Waterhouse R.M."/>
            <person name="Zdobnov E.M."/>
            <person name="James P.J."/>
            <person name="Bagnall N.H."/>
            <person name="Kotze A.C."/>
            <person name="Gibbs R.A."/>
            <person name="Richards S."/>
            <person name="Batterham P."/>
            <person name="Gasser R.B."/>
        </authorList>
    </citation>
    <scope>NUCLEOTIDE SEQUENCE [LARGE SCALE GENOMIC DNA]</scope>
    <source>
        <strain evidence="2 3">LS</strain>
        <tissue evidence="2">Full body</tissue>
    </source>
</reference>